<dbReference type="KEGG" id="vg:10323240"/>
<keyword evidence="3" id="KW-1185">Reference proteome</keyword>
<name>D9I6I7_9CAUD</name>
<gene>
    <name evidence="2" type="ORF">Acjp253</name>
</gene>
<organism evidence="2 3">
    <name type="scientific">Acinetobacter phage 133</name>
    <dbReference type="NCBI Taxonomy" id="2919552"/>
    <lineage>
        <taxon>Viruses</taxon>
        <taxon>Duplodnaviria</taxon>
        <taxon>Heunggongvirae</taxon>
        <taxon>Uroviricota</taxon>
        <taxon>Caudoviricetes</taxon>
        <taxon>Pantevenvirales</taxon>
        <taxon>Straboviridae</taxon>
        <taxon>Tevenvirinae</taxon>
        <taxon>Centumtrigintavirus</taxon>
        <taxon>Centumtrigintavirus cv133</taxon>
        <taxon>Acinetobacter virus 133</taxon>
    </lineage>
</organism>
<evidence type="ECO:0000313" key="3">
    <source>
        <dbReference type="Proteomes" id="UP000000330"/>
    </source>
</evidence>
<reference evidence="2 3" key="1">
    <citation type="journal article" date="2010" name="Virol. J.">
        <title>Genomes of the T4-related bacteriophages as windows on microbial genome evolution.</title>
        <authorList>
            <person name="Petrov V.M."/>
            <person name="Ratnayaka S."/>
            <person name="Nolan J.M."/>
            <person name="Miller E.S."/>
            <person name="Karam J.D."/>
        </authorList>
    </citation>
    <scope>NUCLEOTIDE SEQUENCE [LARGE SCALE GENOMIC DNA]</scope>
    <source>
        <strain evidence="2">Acj133</strain>
    </source>
</reference>
<dbReference type="GeneID" id="10323240"/>
<feature type="transmembrane region" description="Helical" evidence="1">
    <location>
        <begin position="31"/>
        <end position="50"/>
    </location>
</feature>
<keyword evidence="1" id="KW-0812">Transmembrane</keyword>
<evidence type="ECO:0000313" key="2">
    <source>
        <dbReference type="EMBL" id="ADJ19568.1"/>
    </source>
</evidence>
<feature type="transmembrane region" description="Helical" evidence="1">
    <location>
        <begin position="5"/>
        <end position="25"/>
    </location>
</feature>
<proteinExistence type="predicted"/>
<dbReference type="RefSeq" id="YP_004300834.1">
    <property type="nucleotide sequence ID" value="NC_015250.1"/>
</dbReference>
<dbReference type="Proteomes" id="UP000000330">
    <property type="component" value="Segment"/>
</dbReference>
<accession>D9I6I7</accession>
<protein>
    <submittedName>
        <fullName evidence="2">Uncharacterized protein</fullName>
    </submittedName>
</protein>
<dbReference type="EMBL" id="HM114315">
    <property type="protein sequence ID" value="ADJ19568.1"/>
    <property type="molecule type" value="Genomic_DNA"/>
</dbReference>
<sequence>MKNKVIMMLLLASYAIVISLMPIIRTEFGDSAYVLSMLVSSVCVFFILCLTKEDKKIGK</sequence>
<keyword evidence="1" id="KW-0472">Membrane</keyword>
<keyword evidence="1" id="KW-1133">Transmembrane helix</keyword>
<evidence type="ECO:0000256" key="1">
    <source>
        <dbReference type="SAM" id="Phobius"/>
    </source>
</evidence>